<organism evidence="5 6">
    <name type="scientific">Takifugu rubripes</name>
    <name type="common">Japanese pufferfish</name>
    <name type="synonym">Fugu rubripes</name>
    <dbReference type="NCBI Taxonomy" id="31033"/>
    <lineage>
        <taxon>Eukaryota</taxon>
        <taxon>Metazoa</taxon>
        <taxon>Chordata</taxon>
        <taxon>Craniata</taxon>
        <taxon>Vertebrata</taxon>
        <taxon>Euteleostomi</taxon>
        <taxon>Actinopterygii</taxon>
        <taxon>Neopterygii</taxon>
        <taxon>Teleostei</taxon>
        <taxon>Neoteleostei</taxon>
        <taxon>Acanthomorphata</taxon>
        <taxon>Eupercaria</taxon>
        <taxon>Tetraodontiformes</taxon>
        <taxon>Tetradontoidea</taxon>
        <taxon>Tetraodontidae</taxon>
        <taxon>Takifugu</taxon>
    </lineage>
</organism>
<comment type="subcellular location">
    <subcellularLocation>
        <location evidence="1">Nucleus</location>
    </subcellularLocation>
</comment>
<feature type="region of interest" description="Disordered" evidence="4">
    <location>
        <begin position="111"/>
        <end position="188"/>
    </location>
</feature>
<evidence type="ECO:0000313" key="5">
    <source>
        <dbReference type="Ensembl" id="ENSTRUP00000002295.3"/>
    </source>
</evidence>
<dbReference type="PANTHER" id="PTHR15367">
    <property type="entry name" value="DNA-DIRECTED RNA POLYMERASE III"/>
    <property type="match status" value="1"/>
</dbReference>
<evidence type="ECO:0000256" key="4">
    <source>
        <dbReference type="SAM" id="MobiDB-lite"/>
    </source>
</evidence>
<sequence>MAGRGRGAASFTFNIEALGIGRGSMPDARVGPSPLFPTTDFKPVPLKAGEEEDYMLALKQELRGAMQRLPYNIKPLSNRAEVEKYTQRYIKQSQRTNEEWTPDWNLLPKELMPRKRRVGAEAGTTKKTRISQKVNQDILNKLEDLEKKDRNPEKSDDETEKKAENEEEEVEEEEFEEEDIEEVDQNHVSSGICRIKMIRFIFPCRKTTTSTATSTTAKTSQQAATKT</sequence>
<dbReference type="InterPro" id="IPR024661">
    <property type="entry name" value="RNA_pol_III_Rpc31"/>
</dbReference>
<keyword evidence="6" id="KW-1185">Reference proteome</keyword>
<dbReference type="Pfam" id="PF11705">
    <property type="entry name" value="RNA_pol_3_Rpc31"/>
    <property type="match status" value="1"/>
</dbReference>
<dbReference type="GO" id="GO:0005666">
    <property type="term" value="C:RNA polymerase III complex"/>
    <property type="evidence" value="ECO:0007669"/>
    <property type="project" value="TreeGrafter"/>
</dbReference>
<evidence type="ECO:0000313" key="6">
    <source>
        <dbReference type="Proteomes" id="UP000005226"/>
    </source>
</evidence>
<reference evidence="5" key="3">
    <citation type="submission" date="2025-09" db="UniProtKB">
        <authorList>
            <consortium name="Ensembl"/>
        </authorList>
    </citation>
    <scope>IDENTIFICATION</scope>
</reference>
<dbReference type="SMR" id="H2RQ80"/>
<reference evidence="5 6" key="1">
    <citation type="journal article" date="2011" name="Genome Biol. Evol.">
        <title>Integration of the genetic map and genome assembly of fugu facilitates insights into distinct features of genome evolution in teleosts and mammals.</title>
        <authorList>
            <person name="Kai W."/>
            <person name="Kikuchi K."/>
            <person name="Tohari S."/>
            <person name="Chew A.K."/>
            <person name="Tay A."/>
            <person name="Fujiwara A."/>
            <person name="Hosoya S."/>
            <person name="Suetake H."/>
            <person name="Naruse K."/>
            <person name="Brenner S."/>
            <person name="Suzuki Y."/>
            <person name="Venkatesh B."/>
        </authorList>
    </citation>
    <scope>NUCLEOTIDE SEQUENCE [LARGE SCALE GENOMIC DNA]</scope>
</reference>
<feature type="region of interest" description="Disordered" evidence="4">
    <location>
        <begin position="206"/>
        <end position="227"/>
    </location>
</feature>
<evidence type="ECO:0000256" key="2">
    <source>
        <dbReference type="ARBA" id="ARBA00008352"/>
    </source>
</evidence>
<accession>H2RQ80</accession>
<dbReference type="PANTHER" id="PTHR15367:SF3">
    <property type="entry name" value="DNA-DIRECTED RNA POLYMERASE III SUBUNIT RPC7"/>
    <property type="match status" value="1"/>
</dbReference>
<evidence type="ECO:0000256" key="1">
    <source>
        <dbReference type="ARBA" id="ARBA00004123"/>
    </source>
</evidence>
<dbReference type="Ensembl" id="ENSTRUT00000002305.3">
    <property type="protein sequence ID" value="ENSTRUP00000002295.3"/>
    <property type="gene ID" value="ENSTRUG00000000973.3"/>
</dbReference>
<dbReference type="GO" id="GO:0006383">
    <property type="term" value="P:transcription by RNA polymerase III"/>
    <property type="evidence" value="ECO:0007669"/>
    <property type="project" value="InterPro"/>
</dbReference>
<comment type="similarity">
    <text evidence="2">Belongs to the eukaryotic RPC7 RNA polymerase subunit family.</text>
</comment>
<dbReference type="Proteomes" id="UP000005226">
    <property type="component" value="Chromosome 21"/>
</dbReference>
<dbReference type="HOGENOM" id="CLU_084309_0_0_1"/>
<feature type="compositionally biased region" description="Basic and acidic residues" evidence="4">
    <location>
        <begin position="140"/>
        <end position="164"/>
    </location>
</feature>
<reference evidence="5" key="2">
    <citation type="submission" date="2025-08" db="UniProtKB">
        <authorList>
            <consortium name="Ensembl"/>
        </authorList>
    </citation>
    <scope>IDENTIFICATION</scope>
</reference>
<dbReference type="STRING" id="31033.ENSTRUP00000082583"/>
<keyword evidence="3" id="KW-0539">Nucleus</keyword>
<dbReference type="GeneTree" id="ENSGT01040000240520"/>
<name>H2RQ80_TAKRU</name>
<dbReference type="OMA" id="PRNKCKN"/>
<gene>
    <name evidence="5" type="primary">polr3g</name>
</gene>
<proteinExistence type="inferred from homology"/>
<protein>
    <submittedName>
        <fullName evidence="5">Polymerase (RNA) III (DNA directed) polypeptide G</fullName>
    </submittedName>
</protein>
<feature type="compositionally biased region" description="Acidic residues" evidence="4">
    <location>
        <begin position="165"/>
        <end position="183"/>
    </location>
</feature>
<dbReference type="eggNOG" id="ENOG502RY1A">
    <property type="taxonomic scope" value="Eukaryota"/>
</dbReference>
<dbReference type="AlphaFoldDB" id="H2RQ80"/>
<evidence type="ECO:0000256" key="3">
    <source>
        <dbReference type="ARBA" id="ARBA00023242"/>
    </source>
</evidence>